<proteinExistence type="predicted"/>
<dbReference type="AlphaFoldDB" id="A0A9W6L1S6"/>
<reference evidence="2" key="2">
    <citation type="submission" date="2023-01" db="EMBL/GenBank/DDBJ databases">
        <authorList>
            <person name="Sun Q."/>
            <person name="Evtushenko L."/>
        </authorList>
    </citation>
    <scope>NUCLEOTIDE SEQUENCE</scope>
    <source>
        <strain evidence="2">VKM Ac-1069</strain>
    </source>
</reference>
<evidence type="ECO:0000313" key="3">
    <source>
        <dbReference type="Proteomes" id="UP001143463"/>
    </source>
</evidence>
<gene>
    <name evidence="2" type="ORF">GCM10017577_31870</name>
</gene>
<comment type="caution">
    <text evidence="2">The sequence shown here is derived from an EMBL/GenBank/DDBJ whole genome shotgun (WGS) entry which is preliminary data.</text>
</comment>
<keyword evidence="1" id="KW-1133">Transmembrane helix</keyword>
<evidence type="ECO:0000256" key="1">
    <source>
        <dbReference type="SAM" id="Phobius"/>
    </source>
</evidence>
<keyword evidence="1" id="KW-0472">Membrane</keyword>
<reference evidence="2" key="1">
    <citation type="journal article" date="2014" name="Int. J. Syst. Evol. Microbiol.">
        <title>Complete genome sequence of Corynebacterium casei LMG S-19264T (=DSM 44701T), isolated from a smear-ripened cheese.</title>
        <authorList>
            <consortium name="US DOE Joint Genome Institute (JGI-PGF)"/>
            <person name="Walter F."/>
            <person name="Albersmeier A."/>
            <person name="Kalinowski J."/>
            <person name="Ruckert C."/>
        </authorList>
    </citation>
    <scope>NUCLEOTIDE SEQUENCE</scope>
    <source>
        <strain evidence="2">VKM Ac-1069</strain>
    </source>
</reference>
<accession>A0A9W6L1S6</accession>
<evidence type="ECO:0000313" key="2">
    <source>
        <dbReference type="EMBL" id="GLL12046.1"/>
    </source>
</evidence>
<sequence>MPAALGLALWWFNRHGLPISQLASGSQVSAQGRDWSRFLLADGATGWMQLQLVLLLAPAVVLLPACRFTGVRTVYLGVASAGALLMVVVWWAQVGCSTTATSTRSTRSWRRH</sequence>
<organism evidence="2 3">
    <name type="scientific">Pseudonocardia halophobica</name>
    <dbReference type="NCBI Taxonomy" id="29401"/>
    <lineage>
        <taxon>Bacteria</taxon>
        <taxon>Bacillati</taxon>
        <taxon>Actinomycetota</taxon>
        <taxon>Actinomycetes</taxon>
        <taxon>Pseudonocardiales</taxon>
        <taxon>Pseudonocardiaceae</taxon>
        <taxon>Pseudonocardia</taxon>
    </lineage>
</organism>
<feature type="transmembrane region" description="Helical" evidence="1">
    <location>
        <begin position="73"/>
        <end position="92"/>
    </location>
</feature>
<feature type="transmembrane region" description="Helical" evidence="1">
    <location>
        <begin position="46"/>
        <end position="66"/>
    </location>
</feature>
<keyword evidence="3" id="KW-1185">Reference proteome</keyword>
<name>A0A9W6L1S6_9PSEU</name>
<dbReference type="Proteomes" id="UP001143463">
    <property type="component" value="Unassembled WGS sequence"/>
</dbReference>
<dbReference type="EMBL" id="BSFQ01000012">
    <property type="protein sequence ID" value="GLL12046.1"/>
    <property type="molecule type" value="Genomic_DNA"/>
</dbReference>
<keyword evidence="1" id="KW-0812">Transmembrane</keyword>
<protein>
    <submittedName>
        <fullName evidence="2">Uncharacterized protein</fullName>
    </submittedName>
</protein>